<protein>
    <submittedName>
        <fullName evidence="2">Uncharacterized protein</fullName>
    </submittedName>
</protein>
<feature type="compositionally biased region" description="Low complexity" evidence="1">
    <location>
        <begin position="139"/>
        <end position="157"/>
    </location>
</feature>
<accession>A0ABY5V1X5</accession>
<dbReference type="EMBL" id="CP102294">
    <property type="protein sequence ID" value="UWN57858.1"/>
    <property type="molecule type" value="Genomic_DNA"/>
</dbReference>
<keyword evidence="3" id="KW-1185">Reference proteome</keyword>
<evidence type="ECO:0000256" key="1">
    <source>
        <dbReference type="SAM" id="MobiDB-lite"/>
    </source>
</evidence>
<organism evidence="2 3">
    <name type="scientific">Alistipes ihumii AP11</name>
    <dbReference type="NCBI Taxonomy" id="1211813"/>
    <lineage>
        <taxon>Bacteria</taxon>
        <taxon>Pseudomonadati</taxon>
        <taxon>Bacteroidota</taxon>
        <taxon>Bacteroidia</taxon>
        <taxon>Bacteroidales</taxon>
        <taxon>Rikenellaceae</taxon>
        <taxon>Alistipes</taxon>
    </lineage>
</organism>
<evidence type="ECO:0000313" key="3">
    <source>
        <dbReference type="Proteomes" id="UP001059295"/>
    </source>
</evidence>
<sequence>MSTAKKASAVSSKKQAVADDNLKKFYLELAHRLCSPPENPESENAWLWKLHTTSQRMSRLFTTLNEHAAFDQVTTIHRACGYFLMKNDVPQKERRQVIEVLASWSALFVGMMQARQYIVPMQEELIRRIREIRRLASPAGENASAGESVEAGAGAEADPASDPGKQPTGKKDSGKE</sequence>
<dbReference type="Proteomes" id="UP001059295">
    <property type="component" value="Chromosome"/>
</dbReference>
<proteinExistence type="predicted"/>
<dbReference type="GeneID" id="82890768"/>
<name>A0ABY5V1X5_9BACT</name>
<reference evidence="2" key="1">
    <citation type="journal article" date="2022" name="Cell">
        <title>Design, construction, and in vivo augmentation of a complex gut microbiome.</title>
        <authorList>
            <person name="Cheng A.G."/>
            <person name="Ho P.Y."/>
            <person name="Aranda-Diaz A."/>
            <person name="Jain S."/>
            <person name="Yu F.B."/>
            <person name="Meng X."/>
            <person name="Wang M."/>
            <person name="Iakiviak M."/>
            <person name="Nagashima K."/>
            <person name="Zhao A."/>
            <person name="Murugkar P."/>
            <person name="Patil A."/>
            <person name="Atabakhsh K."/>
            <person name="Weakley A."/>
            <person name="Yan J."/>
            <person name="Brumbaugh A.R."/>
            <person name="Higginbottom S."/>
            <person name="Dimas A."/>
            <person name="Shiver A.L."/>
            <person name="Deutschbauer A."/>
            <person name="Neff N."/>
            <person name="Sonnenburg J.L."/>
            <person name="Huang K.C."/>
            <person name="Fischbach M.A."/>
        </authorList>
    </citation>
    <scope>NUCLEOTIDE SEQUENCE</scope>
    <source>
        <strain evidence="2">AP11</strain>
    </source>
</reference>
<dbReference type="RefSeq" id="WP_019244700.1">
    <property type="nucleotide sequence ID" value="NZ_CAPH01000003.1"/>
</dbReference>
<evidence type="ECO:0000313" key="2">
    <source>
        <dbReference type="EMBL" id="UWN57858.1"/>
    </source>
</evidence>
<feature type="region of interest" description="Disordered" evidence="1">
    <location>
        <begin position="137"/>
        <end position="176"/>
    </location>
</feature>
<gene>
    <name evidence="2" type="ORF">NQ491_03500</name>
</gene>